<gene>
    <name evidence="1" type="ORF">LCGC14_2021300</name>
</gene>
<name>A0A0F9EXN6_9ZZZZ</name>
<organism evidence="1">
    <name type="scientific">marine sediment metagenome</name>
    <dbReference type="NCBI Taxonomy" id="412755"/>
    <lineage>
        <taxon>unclassified sequences</taxon>
        <taxon>metagenomes</taxon>
        <taxon>ecological metagenomes</taxon>
    </lineage>
</organism>
<protein>
    <submittedName>
        <fullName evidence="1">Uncharacterized protein</fullName>
    </submittedName>
</protein>
<dbReference type="EMBL" id="LAZR01023350">
    <property type="protein sequence ID" value="KKL78789.1"/>
    <property type="molecule type" value="Genomic_DNA"/>
</dbReference>
<proteinExistence type="predicted"/>
<evidence type="ECO:0000313" key="1">
    <source>
        <dbReference type="EMBL" id="KKL78789.1"/>
    </source>
</evidence>
<comment type="caution">
    <text evidence="1">The sequence shown here is derived from an EMBL/GenBank/DDBJ whole genome shotgun (WGS) entry which is preliminary data.</text>
</comment>
<dbReference type="AlphaFoldDB" id="A0A0F9EXN6"/>
<reference evidence="1" key="1">
    <citation type="journal article" date="2015" name="Nature">
        <title>Complex archaea that bridge the gap between prokaryotes and eukaryotes.</title>
        <authorList>
            <person name="Spang A."/>
            <person name="Saw J.H."/>
            <person name="Jorgensen S.L."/>
            <person name="Zaremba-Niedzwiedzka K."/>
            <person name="Martijn J."/>
            <person name="Lind A.E."/>
            <person name="van Eijk R."/>
            <person name="Schleper C."/>
            <person name="Guy L."/>
            <person name="Ettema T.J."/>
        </authorList>
    </citation>
    <scope>NUCLEOTIDE SEQUENCE</scope>
</reference>
<sequence>MAIKDSGNYGDAYDDMPLGYFRDPTFASVYGIDTIEYRFKFWHVDEREAYKQIIYLLQQELLTLKLHKDDEVDDDTDAGS</sequence>
<accession>A0A0F9EXN6</accession>